<organism evidence="2 3">
    <name type="scientific">Rugamonas rivuli</name>
    <dbReference type="NCBI Taxonomy" id="2743358"/>
    <lineage>
        <taxon>Bacteria</taxon>
        <taxon>Pseudomonadati</taxon>
        <taxon>Pseudomonadota</taxon>
        <taxon>Betaproteobacteria</taxon>
        <taxon>Burkholderiales</taxon>
        <taxon>Oxalobacteraceae</taxon>
        <taxon>Telluria group</taxon>
        <taxon>Rugamonas</taxon>
    </lineage>
</organism>
<dbReference type="AlphaFoldDB" id="A0A843SES7"/>
<keyword evidence="3" id="KW-1185">Reference proteome</keyword>
<dbReference type="Pfam" id="PF05076">
    <property type="entry name" value="SUFU"/>
    <property type="match status" value="1"/>
</dbReference>
<protein>
    <recommendedName>
        <fullName evidence="1">Suppressor of fused-like domain-containing protein</fullName>
    </recommendedName>
</protein>
<dbReference type="Proteomes" id="UP000444318">
    <property type="component" value="Unassembled WGS sequence"/>
</dbReference>
<gene>
    <name evidence="2" type="ORF">GEV01_14155</name>
</gene>
<feature type="domain" description="Suppressor of fused-like" evidence="1">
    <location>
        <begin position="35"/>
        <end position="178"/>
    </location>
</feature>
<dbReference type="InterPro" id="IPR020941">
    <property type="entry name" value="SUFU-like_domain"/>
</dbReference>
<evidence type="ECO:0000313" key="3">
    <source>
        <dbReference type="Proteomes" id="UP000444318"/>
    </source>
</evidence>
<accession>A0A843SES7</accession>
<proteinExistence type="predicted"/>
<sequence>MEKLFEEVWREALEQRFGVPVQVAGVKLEAHPRMLVYYFNDFPTKGMLTAVTCGLSSANRPEWVHGRPELMFSLRTADPSWGSAAALLAQNFFQTGSFAYQSCFKLDAPMSGDSAMNACFVYKPFFLEGDQLKFELPDRTIYLAGLYPMYDEEVSLYETKGLQAFWETPGYDYLNPRRASLAKR</sequence>
<evidence type="ECO:0000313" key="2">
    <source>
        <dbReference type="EMBL" id="MQA20660.1"/>
    </source>
</evidence>
<reference evidence="2 3" key="1">
    <citation type="submission" date="2019-10" db="EMBL/GenBank/DDBJ databases">
        <title>Two novel species isolated from a subtropical stream in China.</title>
        <authorList>
            <person name="Lu H."/>
        </authorList>
    </citation>
    <scope>NUCLEOTIDE SEQUENCE [LARGE SCALE GENOMIC DNA]</scope>
    <source>
        <strain evidence="2 3">FT103W</strain>
    </source>
</reference>
<dbReference type="EMBL" id="WHUF01000003">
    <property type="protein sequence ID" value="MQA20660.1"/>
    <property type="molecule type" value="Genomic_DNA"/>
</dbReference>
<name>A0A843SES7_9BURK</name>
<comment type="caution">
    <text evidence="2">The sequence shown here is derived from an EMBL/GenBank/DDBJ whole genome shotgun (WGS) entry which is preliminary data.</text>
</comment>
<dbReference type="RefSeq" id="WP_152805254.1">
    <property type="nucleotide sequence ID" value="NZ_WHUF01000003.1"/>
</dbReference>
<evidence type="ECO:0000259" key="1">
    <source>
        <dbReference type="Pfam" id="PF05076"/>
    </source>
</evidence>